<gene>
    <name evidence="2" type="ORF">A6F65_00453</name>
</gene>
<dbReference type="KEGG" id="anh:A6F65_00453"/>
<feature type="transmembrane region" description="Helical" evidence="1">
    <location>
        <begin position="43"/>
        <end position="60"/>
    </location>
</feature>
<feature type="transmembrane region" description="Helical" evidence="1">
    <location>
        <begin position="67"/>
        <end position="85"/>
    </location>
</feature>
<accession>A0A1C7D5Q0</accession>
<keyword evidence="1" id="KW-0812">Transmembrane</keyword>
<evidence type="ECO:0000313" key="2">
    <source>
        <dbReference type="EMBL" id="ANU06778.1"/>
    </source>
</evidence>
<dbReference type="RefSeq" id="WP_067789770.1">
    <property type="nucleotide sequence ID" value="NZ_CP016545.1"/>
</dbReference>
<dbReference type="EMBL" id="CP016545">
    <property type="protein sequence ID" value="ANU06778.1"/>
    <property type="molecule type" value="Genomic_DNA"/>
</dbReference>
<dbReference type="OrthoDB" id="7391761at2"/>
<dbReference type="STRING" id="645517.A6F65_00453"/>
<sequence>MLVLGLCFILGIVNFALHAAVLESGHPMLEQAGRFFTAMDGRASLLFEFAILLAAMLLAANGFPGWGWAYVIYSIFNCGTAWAILSGRM</sequence>
<dbReference type="AlphaFoldDB" id="A0A1C7D5Q0"/>
<keyword evidence="3" id="KW-1185">Reference proteome</keyword>
<proteinExistence type="predicted"/>
<keyword evidence="1" id="KW-0472">Membrane</keyword>
<evidence type="ECO:0000256" key="1">
    <source>
        <dbReference type="SAM" id="Phobius"/>
    </source>
</evidence>
<protein>
    <submittedName>
        <fullName evidence="2">Uncharacterized protein</fullName>
    </submittedName>
</protein>
<evidence type="ECO:0000313" key="3">
    <source>
        <dbReference type="Proteomes" id="UP000092698"/>
    </source>
</evidence>
<dbReference type="PATRIC" id="fig|645517.4.peg.453"/>
<keyword evidence="1" id="KW-1133">Transmembrane helix</keyword>
<name>A0A1C7D5Q0_9SPHN</name>
<dbReference type="Proteomes" id="UP000092698">
    <property type="component" value="Chromosome"/>
</dbReference>
<organism evidence="2 3">
    <name type="scientific">Paraurantiacibacter namhicola</name>
    <dbReference type="NCBI Taxonomy" id="645517"/>
    <lineage>
        <taxon>Bacteria</taxon>
        <taxon>Pseudomonadati</taxon>
        <taxon>Pseudomonadota</taxon>
        <taxon>Alphaproteobacteria</taxon>
        <taxon>Sphingomonadales</taxon>
        <taxon>Erythrobacteraceae</taxon>
        <taxon>Paraurantiacibacter</taxon>
    </lineage>
</organism>
<reference evidence="2 3" key="1">
    <citation type="submission" date="2016-07" db="EMBL/GenBank/DDBJ databases">
        <title>Complete genome sequence of Altererythrobacter namhicola JCM 16345T, containing esterase-encoding genes.</title>
        <authorList>
            <person name="Cheng H."/>
            <person name="Wu Y.-H."/>
            <person name="Jian S.-L."/>
            <person name="Huo Y.-Y."/>
            <person name="Wang C.-S."/>
            <person name="Xu X.-W."/>
        </authorList>
    </citation>
    <scope>NUCLEOTIDE SEQUENCE [LARGE SCALE GENOMIC DNA]</scope>
    <source>
        <strain evidence="2 3">JCM 16345</strain>
    </source>
</reference>